<dbReference type="RefSeq" id="WP_044348209.1">
    <property type="nucleotide sequence ID" value="NZ_AZAC01000011.1"/>
</dbReference>
<dbReference type="Proteomes" id="UP000032233">
    <property type="component" value="Unassembled WGS sequence"/>
</dbReference>
<name>A0A0D2JFE6_9BACT</name>
<dbReference type="STRING" id="1429043.X474_09945"/>
<dbReference type="InParanoid" id="A0A0D2JFE6"/>
<dbReference type="PANTHER" id="PTHR34203">
    <property type="entry name" value="METHYLTRANSFERASE, FKBM FAMILY PROTEIN"/>
    <property type="match status" value="1"/>
</dbReference>
<dbReference type="Pfam" id="PF05050">
    <property type="entry name" value="Methyltransf_21"/>
    <property type="match status" value="1"/>
</dbReference>
<dbReference type="InterPro" id="IPR052514">
    <property type="entry name" value="SAM-dependent_MTase"/>
</dbReference>
<feature type="domain" description="Methyltransferase FkbM" evidence="1">
    <location>
        <begin position="52"/>
        <end position="219"/>
    </location>
</feature>
<dbReference type="Gene3D" id="3.40.50.150">
    <property type="entry name" value="Vaccinia Virus protein VP39"/>
    <property type="match status" value="1"/>
</dbReference>
<protein>
    <recommendedName>
        <fullName evidence="1">Methyltransferase FkbM domain-containing protein</fullName>
    </recommendedName>
</protein>
<reference evidence="2 3" key="1">
    <citation type="submission" date="2013-11" db="EMBL/GenBank/DDBJ databases">
        <title>Metagenomic analysis of a methanogenic consortium involved in long chain n-alkane degradation.</title>
        <authorList>
            <person name="Davidova I.A."/>
            <person name="Callaghan A.V."/>
            <person name="Wawrik B."/>
            <person name="Pruitt S."/>
            <person name="Marks C."/>
            <person name="Duncan K.E."/>
            <person name="Suflita J.M."/>
        </authorList>
    </citation>
    <scope>NUCLEOTIDE SEQUENCE [LARGE SCALE GENOMIC DNA]</scope>
    <source>
        <strain evidence="2 3">SPR</strain>
    </source>
</reference>
<organism evidence="2 3">
    <name type="scientific">Dethiosulfatarculus sandiegensis</name>
    <dbReference type="NCBI Taxonomy" id="1429043"/>
    <lineage>
        <taxon>Bacteria</taxon>
        <taxon>Pseudomonadati</taxon>
        <taxon>Thermodesulfobacteriota</taxon>
        <taxon>Desulfarculia</taxon>
        <taxon>Desulfarculales</taxon>
        <taxon>Desulfarculaceae</taxon>
        <taxon>Dethiosulfatarculus</taxon>
    </lineage>
</organism>
<keyword evidence="3" id="KW-1185">Reference proteome</keyword>
<dbReference type="InterPro" id="IPR006342">
    <property type="entry name" value="FkbM_mtfrase"/>
</dbReference>
<sequence length="254" mass="28250">MLIKVDYRGRPSFFYCDPQIASERKLISQGSYDQDVLNLMADLAQPNDLLLDVGAGIGAYTIPLAGYLPQAMIHAFEPGPSALGRLQRNLSLSSLDNVTLWEKGLADQTGSLKMNAFPHRDIGLSTFLESLYGKETAESISVELITLDQVFADLKEHIGVLKIDVQGVENRVLKGGAALIDTHRPHVIFEHEDLNFKDKTSADHAKDQLNAFFQENNYQAFYIPRYDLPLLFSVNWEKSLNGNLLAIPLGSLET</sequence>
<dbReference type="OrthoDB" id="5329963at2"/>
<dbReference type="CDD" id="cd02440">
    <property type="entry name" value="AdoMet_MTases"/>
    <property type="match status" value="1"/>
</dbReference>
<dbReference type="PANTHER" id="PTHR34203:SF15">
    <property type="entry name" value="SLL1173 PROTEIN"/>
    <property type="match status" value="1"/>
</dbReference>
<comment type="caution">
    <text evidence="2">The sequence shown here is derived from an EMBL/GenBank/DDBJ whole genome shotgun (WGS) entry which is preliminary data.</text>
</comment>
<dbReference type="NCBIfam" id="TIGR01444">
    <property type="entry name" value="fkbM_fam"/>
    <property type="match status" value="1"/>
</dbReference>
<dbReference type="SUPFAM" id="SSF53335">
    <property type="entry name" value="S-adenosyl-L-methionine-dependent methyltransferases"/>
    <property type="match status" value="1"/>
</dbReference>
<evidence type="ECO:0000259" key="1">
    <source>
        <dbReference type="Pfam" id="PF05050"/>
    </source>
</evidence>
<proteinExistence type="predicted"/>
<accession>A0A0D2JFE6</accession>
<dbReference type="EMBL" id="AZAC01000011">
    <property type="protein sequence ID" value="KIX14436.1"/>
    <property type="molecule type" value="Genomic_DNA"/>
</dbReference>
<gene>
    <name evidence="2" type="ORF">X474_09945</name>
</gene>
<dbReference type="AlphaFoldDB" id="A0A0D2JFE6"/>
<evidence type="ECO:0000313" key="2">
    <source>
        <dbReference type="EMBL" id="KIX14436.1"/>
    </source>
</evidence>
<evidence type="ECO:0000313" key="3">
    <source>
        <dbReference type="Proteomes" id="UP000032233"/>
    </source>
</evidence>
<dbReference type="InterPro" id="IPR029063">
    <property type="entry name" value="SAM-dependent_MTases_sf"/>
</dbReference>